<dbReference type="GO" id="GO:0005886">
    <property type="term" value="C:plasma membrane"/>
    <property type="evidence" value="ECO:0007669"/>
    <property type="project" value="InterPro"/>
</dbReference>
<evidence type="ECO:0000256" key="1">
    <source>
        <dbReference type="ARBA" id="ARBA00017378"/>
    </source>
</evidence>
<dbReference type="PROSITE" id="PS51201">
    <property type="entry name" value="RCK_N"/>
    <property type="match status" value="2"/>
</dbReference>
<feature type="domain" description="RCK C-terminal" evidence="8">
    <location>
        <begin position="360"/>
        <end position="442"/>
    </location>
</feature>
<keyword evidence="3" id="KW-0633">Potassium transport</keyword>
<dbReference type="InterPro" id="IPR003148">
    <property type="entry name" value="RCK_N"/>
</dbReference>
<reference evidence="9" key="1">
    <citation type="submission" date="2020-10" db="EMBL/GenBank/DDBJ databases">
        <authorList>
            <person name="Gilroy R."/>
        </authorList>
    </citation>
    <scope>NUCLEOTIDE SEQUENCE</scope>
    <source>
        <strain evidence="9">CHK154-7741</strain>
    </source>
</reference>
<protein>
    <recommendedName>
        <fullName evidence="1">Trk system potassium uptake protein TrkA</fullName>
    </recommendedName>
</protein>
<dbReference type="SUPFAM" id="SSF116726">
    <property type="entry name" value="TrkA C-terminal domain-like"/>
    <property type="match status" value="2"/>
</dbReference>
<dbReference type="Pfam" id="PF02080">
    <property type="entry name" value="TrkA_C"/>
    <property type="match status" value="2"/>
</dbReference>
<evidence type="ECO:0000256" key="5">
    <source>
        <dbReference type="ARBA" id="ARBA00023027"/>
    </source>
</evidence>
<dbReference type="Gene3D" id="3.40.50.720">
    <property type="entry name" value="NAD(P)-binding Rossmann-like Domain"/>
    <property type="match status" value="2"/>
</dbReference>
<dbReference type="InterPro" id="IPR006037">
    <property type="entry name" value="RCK_C"/>
</dbReference>
<dbReference type="PANTHER" id="PTHR43833">
    <property type="entry name" value="POTASSIUM CHANNEL PROTEIN 2-RELATED-RELATED"/>
    <property type="match status" value="1"/>
</dbReference>
<dbReference type="EMBL" id="DVOD01000018">
    <property type="protein sequence ID" value="HIU91962.1"/>
    <property type="molecule type" value="Genomic_DNA"/>
</dbReference>
<organism evidence="9 10">
    <name type="scientific">Candidatus Limenecus avicola</name>
    <dbReference type="NCBI Taxonomy" id="2840847"/>
    <lineage>
        <taxon>Bacteria</taxon>
        <taxon>Bacillati</taxon>
        <taxon>Bacillota</taxon>
        <taxon>Clostridia</taxon>
        <taxon>Eubacteriales</taxon>
        <taxon>Clostridiaceae</taxon>
        <taxon>Clostridiaceae incertae sedis</taxon>
        <taxon>Candidatus Limenecus</taxon>
    </lineage>
</organism>
<proteinExistence type="predicted"/>
<evidence type="ECO:0000256" key="6">
    <source>
        <dbReference type="ARBA" id="ARBA00023065"/>
    </source>
</evidence>
<feature type="domain" description="RCK C-terminal" evidence="8">
    <location>
        <begin position="140"/>
        <end position="223"/>
    </location>
</feature>
<sequence length="443" mass="49578">MKIVVFGASEIGYLIATEFFEDHDITIIDSEENRTDALNKLDISFIAGNGSNINTLKAANIEDADIFIACTNFDEANIVSCLTVSRLSRAKTVCFVSKPEYIESLKLVKNTQYEMIDFVIWPEELLTQEIFRIITVPEAVDVENFASGKARLLEYRIKEDSLILNKKIKDCRFTPETLVVAITRDETLFIPDGETDFKLNDKVIFMGSSTSLDILAREIFQSKTKVKTAAIIGGGSVGLMLAQNLEKINIKTKIIEKDYKRCEYLTEVLKNTLVLYGDGTNMELLQQEDFGESDVVISVTNNDEKNLLCSLLTKQMGAKKVITRVSKSANISLFEKVGIDVAISPKEASINEIRNNLIETDVEILATVERGQGRIIEAIIPQDFKETALMDLKLPQRAIIAIIQRGHSVIIPKGITKLLAGDSLLIFTREEDSQKIIDFFRGQ</sequence>
<dbReference type="InterPro" id="IPR050721">
    <property type="entry name" value="Trk_Ktr_HKT_K-transport"/>
</dbReference>
<name>A0A9D1SRE3_9CLOT</name>
<keyword evidence="2" id="KW-0813">Transport</keyword>
<dbReference type="InterPro" id="IPR036291">
    <property type="entry name" value="NAD(P)-bd_dom_sf"/>
</dbReference>
<feature type="domain" description="RCK N-terminal" evidence="7">
    <location>
        <begin position="1"/>
        <end position="120"/>
    </location>
</feature>
<dbReference type="PANTHER" id="PTHR43833:SF5">
    <property type="entry name" value="TRK SYSTEM POTASSIUM UPTAKE PROTEIN TRKA"/>
    <property type="match status" value="1"/>
</dbReference>
<evidence type="ECO:0000259" key="8">
    <source>
        <dbReference type="PROSITE" id="PS51202"/>
    </source>
</evidence>
<feature type="domain" description="RCK N-terminal" evidence="7">
    <location>
        <begin position="226"/>
        <end position="343"/>
    </location>
</feature>
<dbReference type="GO" id="GO:0015079">
    <property type="term" value="F:potassium ion transmembrane transporter activity"/>
    <property type="evidence" value="ECO:0007669"/>
    <property type="project" value="InterPro"/>
</dbReference>
<evidence type="ECO:0000313" key="10">
    <source>
        <dbReference type="Proteomes" id="UP000886748"/>
    </source>
</evidence>
<dbReference type="NCBIfam" id="NF007032">
    <property type="entry name" value="PRK09496.1-4"/>
    <property type="match status" value="1"/>
</dbReference>
<keyword evidence="4" id="KW-0630">Potassium</keyword>
<dbReference type="Proteomes" id="UP000886748">
    <property type="component" value="Unassembled WGS sequence"/>
</dbReference>
<gene>
    <name evidence="9" type="primary">trkA</name>
    <name evidence="9" type="ORF">IAD26_02385</name>
</gene>
<evidence type="ECO:0000256" key="2">
    <source>
        <dbReference type="ARBA" id="ARBA00022448"/>
    </source>
</evidence>
<evidence type="ECO:0000259" key="7">
    <source>
        <dbReference type="PROSITE" id="PS51201"/>
    </source>
</evidence>
<dbReference type="NCBIfam" id="NF007039">
    <property type="entry name" value="PRK09496.3-2"/>
    <property type="match status" value="1"/>
</dbReference>
<dbReference type="InterPro" id="IPR006036">
    <property type="entry name" value="K_uptake_TrkA"/>
</dbReference>
<dbReference type="NCBIfam" id="NF007043">
    <property type="entry name" value="PRK09496.3-6"/>
    <property type="match status" value="1"/>
</dbReference>
<dbReference type="AlphaFoldDB" id="A0A9D1SRE3"/>
<accession>A0A9D1SRE3</accession>
<evidence type="ECO:0000256" key="4">
    <source>
        <dbReference type="ARBA" id="ARBA00022958"/>
    </source>
</evidence>
<evidence type="ECO:0000256" key="3">
    <source>
        <dbReference type="ARBA" id="ARBA00022538"/>
    </source>
</evidence>
<keyword evidence="5" id="KW-0520">NAD</keyword>
<dbReference type="Pfam" id="PF02254">
    <property type="entry name" value="TrkA_N"/>
    <property type="match status" value="2"/>
</dbReference>
<keyword evidence="6" id="KW-0406">Ion transport</keyword>
<comment type="caution">
    <text evidence="9">The sequence shown here is derived from an EMBL/GenBank/DDBJ whole genome shotgun (WGS) entry which is preliminary data.</text>
</comment>
<dbReference type="PROSITE" id="PS51202">
    <property type="entry name" value="RCK_C"/>
    <property type="match status" value="2"/>
</dbReference>
<dbReference type="InterPro" id="IPR036721">
    <property type="entry name" value="RCK_C_sf"/>
</dbReference>
<evidence type="ECO:0000313" key="9">
    <source>
        <dbReference type="EMBL" id="HIU91962.1"/>
    </source>
</evidence>
<reference evidence="9" key="2">
    <citation type="journal article" date="2021" name="PeerJ">
        <title>Extensive microbial diversity within the chicken gut microbiome revealed by metagenomics and culture.</title>
        <authorList>
            <person name="Gilroy R."/>
            <person name="Ravi A."/>
            <person name="Getino M."/>
            <person name="Pursley I."/>
            <person name="Horton D.L."/>
            <person name="Alikhan N.F."/>
            <person name="Baker D."/>
            <person name="Gharbi K."/>
            <person name="Hall N."/>
            <person name="Watson M."/>
            <person name="Adriaenssens E.M."/>
            <person name="Foster-Nyarko E."/>
            <person name="Jarju S."/>
            <person name="Secka A."/>
            <person name="Antonio M."/>
            <person name="Oren A."/>
            <person name="Chaudhuri R.R."/>
            <person name="La Ragione R."/>
            <person name="Hildebrand F."/>
            <person name="Pallen M.J."/>
        </authorList>
    </citation>
    <scope>NUCLEOTIDE SEQUENCE</scope>
    <source>
        <strain evidence="9">CHK154-7741</strain>
    </source>
</reference>
<dbReference type="Gene3D" id="3.30.70.1450">
    <property type="entry name" value="Regulator of K+ conductance, C-terminal domain"/>
    <property type="match status" value="2"/>
</dbReference>
<dbReference type="PRINTS" id="PR00335">
    <property type="entry name" value="KUPTAKETRKA"/>
</dbReference>
<dbReference type="SUPFAM" id="SSF51735">
    <property type="entry name" value="NAD(P)-binding Rossmann-fold domains"/>
    <property type="match status" value="2"/>
</dbReference>